<reference evidence="4" key="1">
    <citation type="journal article" date="2019" name="Int. J. Syst. Evol. Microbiol.">
        <title>The Global Catalogue of Microorganisms (GCM) 10K type strain sequencing project: providing services to taxonomists for standard genome sequencing and annotation.</title>
        <authorList>
            <consortium name="The Broad Institute Genomics Platform"/>
            <consortium name="The Broad Institute Genome Sequencing Center for Infectious Disease"/>
            <person name="Wu L."/>
            <person name="Ma J."/>
        </authorList>
    </citation>
    <scope>NUCLEOTIDE SEQUENCE [LARGE SCALE GENOMIC DNA]</scope>
    <source>
        <strain evidence="4">CCUG 53762</strain>
    </source>
</reference>
<keyword evidence="1" id="KW-0472">Membrane</keyword>
<feature type="domain" description="Signal transduction histidine kinase internal region" evidence="2">
    <location>
        <begin position="139"/>
        <end position="217"/>
    </location>
</feature>
<evidence type="ECO:0000313" key="3">
    <source>
        <dbReference type="EMBL" id="MFD1629727.1"/>
    </source>
</evidence>
<dbReference type="SUPFAM" id="SSF55874">
    <property type="entry name" value="ATPase domain of HSP90 chaperone/DNA topoisomerase II/histidine kinase"/>
    <property type="match status" value="1"/>
</dbReference>
<dbReference type="Pfam" id="PF06580">
    <property type="entry name" value="His_kinase"/>
    <property type="match status" value="1"/>
</dbReference>
<organism evidence="3 4">
    <name type="scientific">Pseudopedobacter beijingensis</name>
    <dbReference type="NCBI Taxonomy" id="1207056"/>
    <lineage>
        <taxon>Bacteria</taxon>
        <taxon>Pseudomonadati</taxon>
        <taxon>Bacteroidota</taxon>
        <taxon>Sphingobacteriia</taxon>
        <taxon>Sphingobacteriales</taxon>
        <taxon>Sphingobacteriaceae</taxon>
        <taxon>Pseudopedobacter</taxon>
    </lineage>
</organism>
<feature type="transmembrane region" description="Helical" evidence="1">
    <location>
        <begin position="49"/>
        <end position="75"/>
    </location>
</feature>
<proteinExistence type="predicted"/>
<feature type="transmembrane region" description="Helical" evidence="1">
    <location>
        <begin position="95"/>
        <end position="116"/>
    </location>
</feature>
<dbReference type="EMBL" id="JBHUDG010000006">
    <property type="protein sequence ID" value="MFD1629727.1"/>
    <property type="molecule type" value="Genomic_DNA"/>
</dbReference>
<dbReference type="GO" id="GO:0004673">
    <property type="term" value="F:protein histidine kinase activity"/>
    <property type="evidence" value="ECO:0007669"/>
    <property type="project" value="UniProtKB-EC"/>
</dbReference>
<dbReference type="Gene3D" id="3.30.565.10">
    <property type="entry name" value="Histidine kinase-like ATPase, C-terminal domain"/>
    <property type="match status" value="1"/>
</dbReference>
<keyword evidence="3" id="KW-0418">Kinase</keyword>
<comment type="caution">
    <text evidence="3">The sequence shown here is derived from an EMBL/GenBank/DDBJ whole genome shotgun (WGS) entry which is preliminary data.</text>
</comment>
<accession>A0ABW4IBD5</accession>
<dbReference type="InterPro" id="IPR050640">
    <property type="entry name" value="Bact_2-comp_sensor_kinase"/>
</dbReference>
<evidence type="ECO:0000256" key="1">
    <source>
        <dbReference type="SAM" id="Phobius"/>
    </source>
</evidence>
<dbReference type="PANTHER" id="PTHR34220">
    <property type="entry name" value="SENSOR HISTIDINE KINASE YPDA"/>
    <property type="match status" value="1"/>
</dbReference>
<dbReference type="PANTHER" id="PTHR34220:SF7">
    <property type="entry name" value="SENSOR HISTIDINE KINASE YPDA"/>
    <property type="match status" value="1"/>
</dbReference>
<keyword evidence="1" id="KW-1133">Transmembrane helix</keyword>
<dbReference type="InterPro" id="IPR036890">
    <property type="entry name" value="HATPase_C_sf"/>
</dbReference>
<evidence type="ECO:0000259" key="2">
    <source>
        <dbReference type="Pfam" id="PF06580"/>
    </source>
</evidence>
<sequence>MSIIWITDNTDYPLFILKLLSWVSFSSVLVSTTYFLCNRILPKSIEKGKVGLIVAQLLGMAILQGLILGALQHGFYYLEDNGFIPTFDEEDRDSLFTNVLEFLPLSFLINLGFGGLKSYFQHLKLYEQHLKLQKVHLEMQLQSLKSQINPHFMFNVLNHIHILIHKNTDLASCLLLKYSDILRYQLQCTNKEMVSLRDDVDFMNNYIEVEKYRWEDTLEVTCSWEIQKPDVQIPPLLLIIFIENAFKYVSRSKSQKGYINISLVQDGEKIAFEVENSKLSCPENNYNSPKIGLENVRKRLELQYPDRHRFTVQETDTVYKTNLVII</sequence>
<dbReference type="EC" id="2.7.13.3" evidence="3"/>
<keyword evidence="4" id="KW-1185">Reference proteome</keyword>
<name>A0ABW4IBD5_9SPHI</name>
<evidence type="ECO:0000313" key="4">
    <source>
        <dbReference type="Proteomes" id="UP001597118"/>
    </source>
</evidence>
<dbReference type="RefSeq" id="WP_379662108.1">
    <property type="nucleotide sequence ID" value="NZ_JBHUDG010000006.1"/>
</dbReference>
<gene>
    <name evidence="3" type="ORF">ACFSAH_07565</name>
</gene>
<feature type="transmembrane region" description="Helical" evidence="1">
    <location>
        <begin position="12"/>
        <end position="37"/>
    </location>
</feature>
<protein>
    <submittedName>
        <fullName evidence="3">Sensor histidine kinase</fullName>
        <ecNumber evidence="3">2.7.13.3</ecNumber>
    </submittedName>
</protein>
<dbReference type="Proteomes" id="UP001597118">
    <property type="component" value="Unassembled WGS sequence"/>
</dbReference>
<keyword evidence="3" id="KW-0808">Transferase</keyword>
<keyword evidence="1" id="KW-0812">Transmembrane</keyword>
<dbReference type="InterPro" id="IPR010559">
    <property type="entry name" value="Sig_transdc_His_kin_internal"/>
</dbReference>